<dbReference type="PANTHER" id="PTHR11988">
    <property type="entry name" value="THYROTROPH EMBRYONIC FACTOR RELATED"/>
    <property type="match status" value="1"/>
</dbReference>
<dbReference type="VEuPathDB" id="FungiDB:PSTT_04362"/>
<keyword evidence="2" id="KW-0805">Transcription regulation</keyword>
<dbReference type="AlphaFoldDB" id="A0A2S4VTE4"/>
<evidence type="ECO:0000313" key="7">
    <source>
        <dbReference type="EMBL" id="POW12778.1"/>
    </source>
</evidence>
<evidence type="ECO:0000256" key="3">
    <source>
        <dbReference type="ARBA" id="ARBA00023125"/>
    </source>
</evidence>
<evidence type="ECO:0000256" key="1">
    <source>
        <dbReference type="ARBA" id="ARBA00004123"/>
    </source>
</evidence>
<dbReference type="GO" id="GO:0000981">
    <property type="term" value="F:DNA-binding transcription factor activity, RNA polymerase II-specific"/>
    <property type="evidence" value="ECO:0007669"/>
    <property type="project" value="TreeGrafter"/>
</dbReference>
<comment type="subcellular location">
    <subcellularLocation>
        <location evidence="1">Nucleus</location>
    </subcellularLocation>
</comment>
<evidence type="ECO:0000256" key="5">
    <source>
        <dbReference type="ARBA" id="ARBA00023242"/>
    </source>
</evidence>
<name>A0A2S4VTE4_9BASI</name>
<feature type="region of interest" description="Disordered" evidence="6">
    <location>
        <begin position="174"/>
        <end position="197"/>
    </location>
</feature>
<dbReference type="EMBL" id="PKSL01000029">
    <property type="protein sequence ID" value="POW12778.1"/>
    <property type="molecule type" value="Genomic_DNA"/>
</dbReference>
<dbReference type="PANTHER" id="PTHR11988:SF27">
    <property type="entry name" value="GH27708P"/>
    <property type="match status" value="1"/>
</dbReference>
<evidence type="ECO:0000256" key="2">
    <source>
        <dbReference type="ARBA" id="ARBA00023015"/>
    </source>
</evidence>
<keyword evidence="5" id="KW-0539">Nucleus</keyword>
<keyword evidence="4" id="KW-0804">Transcription</keyword>
<organism evidence="7 8">
    <name type="scientific">Puccinia striiformis</name>
    <dbReference type="NCBI Taxonomy" id="27350"/>
    <lineage>
        <taxon>Eukaryota</taxon>
        <taxon>Fungi</taxon>
        <taxon>Dikarya</taxon>
        <taxon>Basidiomycota</taxon>
        <taxon>Pucciniomycotina</taxon>
        <taxon>Pucciniomycetes</taxon>
        <taxon>Pucciniales</taxon>
        <taxon>Pucciniaceae</taxon>
        <taxon>Puccinia</taxon>
    </lineage>
</organism>
<dbReference type="GO" id="GO:0000978">
    <property type="term" value="F:RNA polymerase II cis-regulatory region sequence-specific DNA binding"/>
    <property type="evidence" value="ECO:0007669"/>
    <property type="project" value="TreeGrafter"/>
</dbReference>
<protein>
    <submittedName>
        <fullName evidence="7">Uncharacterized protein</fullName>
    </submittedName>
</protein>
<proteinExistence type="predicted"/>
<feature type="region of interest" description="Disordered" evidence="6">
    <location>
        <begin position="578"/>
        <end position="598"/>
    </location>
</feature>
<keyword evidence="8" id="KW-1185">Reference proteome</keyword>
<dbReference type="Proteomes" id="UP000239156">
    <property type="component" value="Unassembled WGS sequence"/>
</dbReference>
<keyword evidence="3" id="KW-0238">DNA-binding</keyword>
<dbReference type="GO" id="GO:0005634">
    <property type="term" value="C:nucleus"/>
    <property type="evidence" value="ECO:0007669"/>
    <property type="project" value="UniProtKB-SubCell"/>
</dbReference>
<reference evidence="7" key="1">
    <citation type="submission" date="2017-12" db="EMBL/GenBank/DDBJ databases">
        <title>Gene loss provides genomic basis for host adaptation in cereal stripe rust fungi.</title>
        <authorList>
            <person name="Xia C."/>
        </authorList>
    </citation>
    <scope>NUCLEOTIDE SEQUENCE [LARGE SCALE GENOMIC DNA]</scope>
    <source>
        <strain evidence="7">93-210</strain>
    </source>
</reference>
<dbReference type="InterPro" id="IPR040223">
    <property type="entry name" value="PAR_bZIP"/>
</dbReference>
<evidence type="ECO:0000256" key="4">
    <source>
        <dbReference type="ARBA" id="ARBA00023163"/>
    </source>
</evidence>
<dbReference type="VEuPathDB" id="FungiDB:PSHT_10140"/>
<accession>A0A2S4VTE4</accession>
<gene>
    <name evidence="7" type="ORF">PSTT_04362</name>
</gene>
<evidence type="ECO:0000313" key="8">
    <source>
        <dbReference type="Proteomes" id="UP000239156"/>
    </source>
</evidence>
<evidence type="ECO:0000256" key="6">
    <source>
        <dbReference type="SAM" id="MobiDB-lite"/>
    </source>
</evidence>
<feature type="compositionally biased region" description="Acidic residues" evidence="6">
    <location>
        <begin position="579"/>
        <end position="598"/>
    </location>
</feature>
<comment type="caution">
    <text evidence="7">The sequence shown here is derived from an EMBL/GenBank/DDBJ whole genome shotgun (WGS) entry which is preliminary data.</text>
</comment>
<sequence>MAKFNDLPAEITHRIIDHVINRNRDHTHDRIGEFRQRPRPQWEHREYRDGSIREIAPWHHDPETVHVSLFLSYLKHVYSTETLPVVYSSVMARGYVVLVFFFFFKALRHRTQYFHHDSLGLPYRPLLPFTLVNHKFQQCAQERLFRNVTLKNPWQAYLFLQALITCPTHQQTKSGLRRRSNETQGRHNCGTKGVTSGWIEPPSPSRVAQHVRTLQVAFGPHCSMGRGGGSVICDVIRSCPLLYNICIGASPMSHCKEPIFDALASRQLIKDFVTRGNSRTAALTEYWWMADEIVSRLFTQWDSLETVQFYELSGRPIEMIPIIHNSIPTPKCALRMIILDKPDLDEREYSWLLNSSRNSIRDIEIKNPTVKLDRPGLCRILKEYIGSDLHSLKLEVNQTWHPINVSSSSMNVEDSDDPSINPGLLDIVLKTSSSLKNLRSLYFNGRLAGSEFFARLPQSIVKLGWTRCDLSAATFARALSSWTVNEVTGHLLPELPSNRLDISMGNDKTRVHQWLPNLECCSPRDDSSWSSEDREVIEKAIEFRGVCFHSDYTERYVPPPDDEVAEYWRGLAGAHGLELEGEEQIEEDENQDDVIEDD</sequence>